<protein>
    <submittedName>
        <fullName evidence="1">Uncharacterized protein</fullName>
    </submittedName>
</protein>
<dbReference type="EMBL" id="CP039354">
    <property type="protein sequence ID" value="QCE10642.1"/>
    <property type="molecule type" value="Genomic_DNA"/>
</dbReference>
<sequence>MCSSFFGHHGLLATPPAMTPGTSPATMFFTLSLCAKHNVPCIFSSMRNLDRDLATSPSTISRRQLPWSSSSSHSSSHFRRRCKCDRRCRFFLSFLTQTTVAAFPVILLPPPNEATACDIEQSRQRHATSIRDPNPPAEMPSVTILSPFSVLLF</sequence>
<evidence type="ECO:0000313" key="1">
    <source>
        <dbReference type="EMBL" id="QCE10642.1"/>
    </source>
</evidence>
<gene>
    <name evidence="1" type="ORF">DEO72_LG10g1873</name>
</gene>
<keyword evidence="2" id="KW-1185">Reference proteome</keyword>
<accession>A0A4D6NCK9</accession>
<proteinExistence type="predicted"/>
<dbReference type="Proteomes" id="UP000501690">
    <property type="component" value="Linkage Group LG10"/>
</dbReference>
<evidence type="ECO:0000313" key="2">
    <source>
        <dbReference type="Proteomes" id="UP000501690"/>
    </source>
</evidence>
<organism evidence="1 2">
    <name type="scientific">Vigna unguiculata</name>
    <name type="common">Cowpea</name>
    <dbReference type="NCBI Taxonomy" id="3917"/>
    <lineage>
        <taxon>Eukaryota</taxon>
        <taxon>Viridiplantae</taxon>
        <taxon>Streptophyta</taxon>
        <taxon>Embryophyta</taxon>
        <taxon>Tracheophyta</taxon>
        <taxon>Spermatophyta</taxon>
        <taxon>Magnoliopsida</taxon>
        <taxon>eudicotyledons</taxon>
        <taxon>Gunneridae</taxon>
        <taxon>Pentapetalae</taxon>
        <taxon>rosids</taxon>
        <taxon>fabids</taxon>
        <taxon>Fabales</taxon>
        <taxon>Fabaceae</taxon>
        <taxon>Papilionoideae</taxon>
        <taxon>50 kb inversion clade</taxon>
        <taxon>NPAAA clade</taxon>
        <taxon>indigoferoid/millettioid clade</taxon>
        <taxon>Phaseoleae</taxon>
        <taxon>Vigna</taxon>
    </lineage>
</organism>
<reference evidence="1 2" key="1">
    <citation type="submission" date="2019-04" db="EMBL/GenBank/DDBJ databases">
        <title>An improved genome assembly and genetic linkage map for asparagus bean, Vigna unguiculata ssp. sesquipedialis.</title>
        <authorList>
            <person name="Xia Q."/>
            <person name="Zhang R."/>
            <person name="Dong Y."/>
        </authorList>
    </citation>
    <scope>NUCLEOTIDE SEQUENCE [LARGE SCALE GENOMIC DNA]</scope>
    <source>
        <tissue evidence="1">Leaf</tissue>
    </source>
</reference>
<name>A0A4D6NCK9_VIGUN</name>
<dbReference type="AlphaFoldDB" id="A0A4D6NCK9"/>